<feature type="transmembrane region" description="Helical" evidence="1">
    <location>
        <begin position="20"/>
        <end position="39"/>
    </location>
</feature>
<name>A0ABT1T1A1_9SPHI</name>
<keyword evidence="3" id="KW-1185">Reference proteome</keyword>
<evidence type="ECO:0000313" key="3">
    <source>
        <dbReference type="Proteomes" id="UP001204376"/>
    </source>
</evidence>
<keyword evidence="1" id="KW-0472">Membrane</keyword>
<accession>A0ABT1T1A1</accession>
<gene>
    <name evidence="2" type="ORF">NPE20_10435</name>
</gene>
<keyword evidence="1" id="KW-0812">Transmembrane</keyword>
<sequence length="47" mass="5055">MNNTTYRPQLAGPAKSSPEVNVVRLPVCSFGSAVAFVILQSSKDFIN</sequence>
<dbReference type="Proteomes" id="UP001204376">
    <property type="component" value="Unassembled WGS sequence"/>
</dbReference>
<evidence type="ECO:0000313" key="2">
    <source>
        <dbReference type="EMBL" id="MCQ6958379.1"/>
    </source>
</evidence>
<evidence type="ECO:0000256" key="1">
    <source>
        <dbReference type="SAM" id="Phobius"/>
    </source>
</evidence>
<protein>
    <submittedName>
        <fullName evidence="2">Uncharacterized protein</fullName>
    </submittedName>
</protein>
<proteinExistence type="predicted"/>
<keyword evidence="1" id="KW-1133">Transmembrane helix</keyword>
<dbReference type="EMBL" id="JANHOH010000001">
    <property type="protein sequence ID" value="MCQ6958379.1"/>
    <property type="molecule type" value="Genomic_DNA"/>
</dbReference>
<organism evidence="2 3">
    <name type="scientific">Mucilaginibacter aquariorum</name>
    <dbReference type="NCBI Taxonomy" id="2967225"/>
    <lineage>
        <taxon>Bacteria</taxon>
        <taxon>Pseudomonadati</taxon>
        <taxon>Bacteroidota</taxon>
        <taxon>Sphingobacteriia</taxon>
        <taxon>Sphingobacteriales</taxon>
        <taxon>Sphingobacteriaceae</taxon>
        <taxon>Mucilaginibacter</taxon>
    </lineage>
</organism>
<comment type="caution">
    <text evidence="2">The sequence shown here is derived from an EMBL/GenBank/DDBJ whole genome shotgun (WGS) entry which is preliminary data.</text>
</comment>
<reference evidence="2 3" key="1">
    <citation type="submission" date="2022-07" db="EMBL/GenBank/DDBJ databases">
        <title>Mucilaginibacter sp. JC4.</title>
        <authorList>
            <person name="Le V."/>
            <person name="Ko S.-R."/>
            <person name="Ahn C.-Y."/>
            <person name="Oh H.-M."/>
        </authorList>
    </citation>
    <scope>NUCLEOTIDE SEQUENCE [LARGE SCALE GENOMIC DNA]</scope>
    <source>
        <strain evidence="2 3">JC4</strain>
    </source>
</reference>